<keyword evidence="3" id="KW-1185">Reference proteome</keyword>
<dbReference type="InterPro" id="IPR036396">
    <property type="entry name" value="Cyt_P450_sf"/>
</dbReference>
<dbReference type="EMBL" id="SZYD01000010">
    <property type="protein sequence ID" value="KAD4981928.1"/>
    <property type="molecule type" value="Genomic_DNA"/>
</dbReference>
<dbReference type="OrthoDB" id="1055148at2759"/>
<organism evidence="2 3">
    <name type="scientific">Mikania micrantha</name>
    <name type="common">bitter vine</name>
    <dbReference type="NCBI Taxonomy" id="192012"/>
    <lineage>
        <taxon>Eukaryota</taxon>
        <taxon>Viridiplantae</taxon>
        <taxon>Streptophyta</taxon>
        <taxon>Embryophyta</taxon>
        <taxon>Tracheophyta</taxon>
        <taxon>Spermatophyta</taxon>
        <taxon>Magnoliopsida</taxon>
        <taxon>eudicotyledons</taxon>
        <taxon>Gunneridae</taxon>
        <taxon>Pentapetalae</taxon>
        <taxon>asterids</taxon>
        <taxon>campanulids</taxon>
        <taxon>Asterales</taxon>
        <taxon>Asteraceae</taxon>
        <taxon>Asteroideae</taxon>
        <taxon>Heliantheae alliance</taxon>
        <taxon>Eupatorieae</taxon>
        <taxon>Mikania</taxon>
    </lineage>
</organism>
<dbReference type="Proteomes" id="UP000326396">
    <property type="component" value="Linkage Group LG18"/>
</dbReference>
<keyword evidence="1" id="KW-0472">Membrane</keyword>
<proteinExistence type="predicted"/>
<dbReference type="GO" id="GO:0005506">
    <property type="term" value="F:iron ion binding"/>
    <property type="evidence" value="ECO:0007669"/>
    <property type="project" value="InterPro"/>
</dbReference>
<dbReference type="Gene3D" id="1.10.630.10">
    <property type="entry name" value="Cytochrome P450"/>
    <property type="match status" value="1"/>
</dbReference>
<dbReference type="GO" id="GO:0020037">
    <property type="term" value="F:heme binding"/>
    <property type="evidence" value="ECO:0007669"/>
    <property type="project" value="InterPro"/>
</dbReference>
<dbReference type="GO" id="GO:0009707">
    <property type="term" value="C:chloroplast outer membrane"/>
    <property type="evidence" value="ECO:0007669"/>
    <property type="project" value="TreeGrafter"/>
</dbReference>
<dbReference type="AlphaFoldDB" id="A0A5N6NMP9"/>
<dbReference type="GO" id="GO:0016709">
    <property type="term" value="F:oxidoreductase activity, acting on paired donors, with incorporation or reduction of molecular oxygen, NAD(P)H as one donor, and incorporation of one atom of oxygen"/>
    <property type="evidence" value="ECO:0007669"/>
    <property type="project" value="TreeGrafter"/>
</dbReference>
<comment type="caution">
    <text evidence="2">The sequence shown here is derived from an EMBL/GenBank/DDBJ whole genome shotgun (WGS) entry which is preliminary data.</text>
</comment>
<accession>A0A5N6NMP9</accession>
<feature type="transmembrane region" description="Helical" evidence="1">
    <location>
        <begin position="12"/>
        <end position="36"/>
    </location>
</feature>
<dbReference type="Pfam" id="PF00067">
    <property type="entry name" value="p450"/>
    <property type="match status" value="1"/>
</dbReference>
<protein>
    <submittedName>
        <fullName evidence="2">Uncharacterized protein</fullName>
    </submittedName>
</protein>
<evidence type="ECO:0000256" key="1">
    <source>
        <dbReference type="SAM" id="Phobius"/>
    </source>
</evidence>
<evidence type="ECO:0000313" key="3">
    <source>
        <dbReference type="Proteomes" id="UP000326396"/>
    </source>
</evidence>
<dbReference type="GO" id="GO:0005783">
    <property type="term" value="C:endoplasmic reticulum"/>
    <property type="evidence" value="ECO:0007669"/>
    <property type="project" value="TreeGrafter"/>
</dbReference>
<dbReference type="InterPro" id="IPR001128">
    <property type="entry name" value="Cyt_P450"/>
</dbReference>
<dbReference type="GO" id="GO:0010241">
    <property type="term" value="P:ent-kaurene oxidation to kaurenoic acid"/>
    <property type="evidence" value="ECO:0007669"/>
    <property type="project" value="InterPro"/>
</dbReference>
<evidence type="ECO:0000313" key="2">
    <source>
        <dbReference type="EMBL" id="KAD4981928.1"/>
    </source>
</evidence>
<sequence length="144" mass="16174">MDVQMTGSAAAASIVPAVVDISFVFEVQVLILGNLLDFKEKKPYKTFAKWAETYGSIYSIKMEATSMVAINSNDISKEKKHHVHRDTLAENLSNRLHDLAPNSHLEAVNLRKIFQSELFTLAMKQMCIQREDVNVNSLLHGTKP</sequence>
<dbReference type="PANTHER" id="PTHR47283">
    <property type="entry name" value="ENT-KAURENE OXIDASE, CHLOROPLASTIC"/>
    <property type="match status" value="1"/>
</dbReference>
<reference evidence="2 3" key="1">
    <citation type="submission" date="2019-05" db="EMBL/GenBank/DDBJ databases">
        <title>Mikania micrantha, genome provides insights into the molecular mechanism of rapid growth.</title>
        <authorList>
            <person name="Liu B."/>
        </authorList>
    </citation>
    <scope>NUCLEOTIDE SEQUENCE [LARGE SCALE GENOMIC DNA]</scope>
    <source>
        <strain evidence="2">NLD-2019</strain>
        <tissue evidence="2">Leaf</tissue>
    </source>
</reference>
<name>A0A5N6NMP9_9ASTR</name>
<gene>
    <name evidence="2" type="ORF">E3N88_18599</name>
</gene>
<dbReference type="PANTHER" id="PTHR47283:SF3">
    <property type="entry name" value="CYTOCHROME P450-RELATED"/>
    <property type="match status" value="1"/>
</dbReference>
<keyword evidence="1" id="KW-0812">Transmembrane</keyword>
<keyword evidence="1" id="KW-1133">Transmembrane helix</keyword>
<dbReference type="GO" id="GO:0052615">
    <property type="term" value="F:ent-kaurene oxidase activity"/>
    <property type="evidence" value="ECO:0007669"/>
    <property type="project" value="InterPro"/>
</dbReference>
<dbReference type="SUPFAM" id="SSF48264">
    <property type="entry name" value="Cytochrome P450"/>
    <property type="match status" value="1"/>
</dbReference>
<dbReference type="InterPro" id="IPR044225">
    <property type="entry name" value="KO_chloroplastic"/>
</dbReference>
<dbReference type="GO" id="GO:0009686">
    <property type="term" value="P:gibberellin biosynthetic process"/>
    <property type="evidence" value="ECO:0007669"/>
    <property type="project" value="InterPro"/>
</dbReference>